<comment type="caution">
    <text evidence="1">The sequence shown here is derived from an EMBL/GenBank/DDBJ whole genome shotgun (WGS) entry which is preliminary data.</text>
</comment>
<keyword evidence="2" id="KW-1185">Reference proteome</keyword>
<evidence type="ECO:0000313" key="1">
    <source>
        <dbReference type="EMBL" id="GBP24316.1"/>
    </source>
</evidence>
<sequence length="96" mass="11614">MYYMQRCGSGTYWCSAFLYYFLHFPDSSFKEWPIRRVDFRPIELRRPLSENLFSILNRTVKAAMLFSDIDSEPYWSGRRYLVALNDYRRWSTALSS</sequence>
<name>A0A4C1UED7_EUMVA</name>
<evidence type="ECO:0000313" key="2">
    <source>
        <dbReference type="Proteomes" id="UP000299102"/>
    </source>
</evidence>
<accession>A0A4C1UED7</accession>
<dbReference type="Proteomes" id="UP000299102">
    <property type="component" value="Unassembled WGS sequence"/>
</dbReference>
<reference evidence="1 2" key="1">
    <citation type="journal article" date="2019" name="Commun. Biol.">
        <title>The bagworm genome reveals a unique fibroin gene that provides high tensile strength.</title>
        <authorList>
            <person name="Kono N."/>
            <person name="Nakamura H."/>
            <person name="Ohtoshi R."/>
            <person name="Tomita M."/>
            <person name="Numata K."/>
            <person name="Arakawa K."/>
        </authorList>
    </citation>
    <scope>NUCLEOTIDE SEQUENCE [LARGE SCALE GENOMIC DNA]</scope>
</reference>
<dbReference type="EMBL" id="BGZK01000160">
    <property type="protein sequence ID" value="GBP24316.1"/>
    <property type="molecule type" value="Genomic_DNA"/>
</dbReference>
<organism evidence="1 2">
    <name type="scientific">Eumeta variegata</name>
    <name type="common">Bagworm moth</name>
    <name type="synonym">Eumeta japonica</name>
    <dbReference type="NCBI Taxonomy" id="151549"/>
    <lineage>
        <taxon>Eukaryota</taxon>
        <taxon>Metazoa</taxon>
        <taxon>Ecdysozoa</taxon>
        <taxon>Arthropoda</taxon>
        <taxon>Hexapoda</taxon>
        <taxon>Insecta</taxon>
        <taxon>Pterygota</taxon>
        <taxon>Neoptera</taxon>
        <taxon>Endopterygota</taxon>
        <taxon>Lepidoptera</taxon>
        <taxon>Glossata</taxon>
        <taxon>Ditrysia</taxon>
        <taxon>Tineoidea</taxon>
        <taxon>Psychidae</taxon>
        <taxon>Oiketicinae</taxon>
        <taxon>Eumeta</taxon>
    </lineage>
</organism>
<gene>
    <name evidence="1" type="ORF">EVAR_9414_1</name>
</gene>
<protein>
    <submittedName>
        <fullName evidence="1">Uncharacterized protein</fullName>
    </submittedName>
</protein>
<proteinExistence type="predicted"/>
<dbReference type="AlphaFoldDB" id="A0A4C1UED7"/>